<name>A0A0H3XKB0_9MOLU</name>
<dbReference type="Proteomes" id="UP000035661">
    <property type="component" value="Chromosome"/>
</dbReference>
<comment type="function">
    <text evidence="14 18">Bifunctional enzyme that catalyzes the epimerization of the S- and R-forms of NAD(P)HX and the dehydration of the S-form of NAD(P)HX at the expense of ADP, which is converted to AMP. This allows the repair of both epimers of NAD(P)HX, a damaged form of NAD(P)H that is a result of enzymatic or heat-dependent hydration.</text>
</comment>
<dbReference type="PATRIC" id="fig|743698.3.peg.772"/>
<keyword evidence="22" id="KW-1185">Reference proteome</keyword>
<evidence type="ECO:0000256" key="6">
    <source>
        <dbReference type="ARBA" id="ARBA00022741"/>
    </source>
</evidence>
<comment type="catalytic activity">
    <reaction evidence="15 17 18">
        <text>(6S)-NADHX + ADP = AMP + phosphate + NADH + H(+)</text>
        <dbReference type="Rhea" id="RHEA:32223"/>
        <dbReference type="ChEBI" id="CHEBI:15378"/>
        <dbReference type="ChEBI" id="CHEBI:43474"/>
        <dbReference type="ChEBI" id="CHEBI:57945"/>
        <dbReference type="ChEBI" id="CHEBI:64074"/>
        <dbReference type="ChEBI" id="CHEBI:456215"/>
        <dbReference type="ChEBI" id="CHEBI:456216"/>
        <dbReference type="EC" id="4.2.1.136"/>
    </reaction>
</comment>
<proteinExistence type="inferred from homology"/>
<dbReference type="KEGG" id="seri:SERIO_v1c07690"/>
<comment type="catalytic activity">
    <reaction evidence="16 17 18">
        <text>(6S)-NADPHX + ADP = AMP + phosphate + NADPH + H(+)</text>
        <dbReference type="Rhea" id="RHEA:32235"/>
        <dbReference type="ChEBI" id="CHEBI:15378"/>
        <dbReference type="ChEBI" id="CHEBI:43474"/>
        <dbReference type="ChEBI" id="CHEBI:57783"/>
        <dbReference type="ChEBI" id="CHEBI:64076"/>
        <dbReference type="ChEBI" id="CHEBI:456215"/>
        <dbReference type="ChEBI" id="CHEBI:456216"/>
        <dbReference type="EC" id="4.2.1.136"/>
    </reaction>
</comment>
<dbReference type="InterPro" id="IPR017953">
    <property type="entry name" value="Carbohydrate_kinase_pred_CS"/>
</dbReference>
<dbReference type="SUPFAM" id="SSF64153">
    <property type="entry name" value="YjeF N-terminal domain-like"/>
    <property type="match status" value="1"/>
</dbReference>
<keyword evidence="13" id="KW-0511">Multifunctional enzyme</keyword>
<keyword evidence="10 17" id="KW-0520">NAD</keyword>
<evidence type="ECO:0000256" key="10">
    <source>
        <dbReference type="ARBA" id="ARBA00023027"/>
    </source>
</evidence>
<dbReference type="GO" id="GO:0052855">
    <property type="term" value="F:ADP-dependent NAD(P)H-hydrate dehydratase activity"/>
    <property type="evidence" value="ECO:0007669"/>
    <property type="project" value="UniProtKB-UniRule"/>
</dbReference>
<dbReference type="GO" id="GO:0046872">
    <property type="term" value="F:metal ion binding"/>
    <property type="evidence" value="ECO:0007669"/>
    <property type="project" value="UniProtKB-UniRule"/>
</dbReference>
<dbReference type="GO" id="GO:0005524">
    <property type="term" value="F:ATP binding"/>
    <property type="evidence" value="ECO:0007669"/>
    <property type="project" value="UniProtKB-UniRule"/>
</dbReference>
<dbReference type="NCBIfam" id="TIGR00197">
    <property type="entry name" value="yjeF_nterm"/>
    <property type="match status" value="1"/>
</dbReference>
<evidence type="ECO:0000256" key="9">
    <source>
        <dbReference type="ARBA" id="ARBA00022958"/>
    </source>
</evidence>
<evidence type="ECO:0000259" key="19">
    <source>
        <dbReference type="PROSITE" id="PS51383"/>
    </source>
</evidence>
<comment type="catalytic activity">
    <reaction evidence="2 18">
        <text>(6R)-NADPHX = (6S)-NADPHX</text>
        <dbReference type="Rhea" id="RHEA:32227"/>
        <dbReference type="ChEBI" id="CHEBI:64076"/>
        <dbReference type="ChEBI" id="CHEBI:64077"/>
        <dbReference type="EC" id="5.1.99.6"/>
    </reaction>
</comment>
<evidence type="ECO:0000256" key="11">
    <source>
        <dbReference type="ARBA" id="ARBA00023235"/>
    </source>
</evidence>
<gene>
    <name evidence="17" type="primary">nnrD</name>
    <name evidence="21" type="ORF">SERIO_v1c07690</name>
</gene>
<comment type="caution">
    <text evidence="17">Lacks conserved residue(s) required for the propagation of feature annotation.</text>
</comment>
<evidence type="ECO:0000256" key="14">
    <source>
        <dbReference type="ARBA" id="ARBA00025153"/>
    </source>
</evidence>
<dbReference type="AlphaFoldDB" id="A0A0H3XKB0"/>
<dbReference type="Pfam" id="PF01256">
    <property type="entry name" value="Carb_kinase"/>
    <property type="match status" value="1"/>
</dbReference>
<dbReference type="PROSITE" id="PS51385">
    <property type="entry name" value="YJEF_N"/>
    <property type="match status" value="1"/>
</dbReference>
<feature type="binding site" evidence="17">
    <location>
        <position position="444"/>
    </location>
    <ligand>
        <name>(6S)-NADPHX</name>
        <dbReference type="ChEBI" id="CHEBI:64076"/>
    </ligand>
</feature>
<evidence type="ECO:0000256" key="8">
    <source>
        <dbReference type="ARBA" id="ARBA00022857"/>
    </source>
</evidence>
<evidence type="ECO:0000256" key="3">
    <source>
        <dbReference type="ARBA" id="ARBA00006001"/>
    </source>
</evidence>
<keyword evidence="5 18" id="KW-0479">Metal-binding</keyword>
<comment type="cofactor">
    <cofactor evidence="17">
        <name>Mg(2+)</name>
        <dbReference type="ChEBI" id="CHEBI:18420"/>
    </cofactor>
</comment>
<keyword evidence="7 17" id="KW-0067">ATP-binding</keyword>
<dbReference type="GO" id="GO:0016301">
    <property type="term" value="F:kinase activity"/>
    <property type="evidence" value="ECO:0007669"/>
    <property type="project" value="UniProtKB-KW"/>
</dbReference>
<dbReference type="GO" id="GO:0046496">
    <property type="term" value="P:nicotinamide nucleotide metabolic process"/>
    <property type="evidence" value="ECO:0007669"/>
    <property type="project" value="UniProtKB-UniRule"/>
</dbReference>
<dbReference type="InterPro" id="IPR000631">
    <property type="entry name" value="CARKD"/>
</dbReference>
<reference evidence="22" key="2">
    <citation type="submission" date="2015-06" db="EMBL/GenBank/DDBJ databases">
        <title>Complete genome sequence of Spiroplasma eriocheiris TDA-040725-5 (DSM 21848).</title>
        <authorList>
            <person name="Lo W.-S."/>
            <person name="Kuo C.-H."/>
        </authorList>
    </citation>
    <scope>NUCLEOTIDE SEQUENCE [LARGE SCALE GENOMIC DNA]</scope>
    <source>
        <strain evidence="22">TDA-040725-5</strain>
    </source>
</reference>
<keyword evidence="12 17" id="KW-0456">Lyase</keyword>
<keyword evidence="9 18" id="KW-0630">Potassium</keyword>
<dbReference type="HAMAP" id="MF_01965">
    <property type="entry name" value="NADHX_dehydratase"/>
    <property type="match status" value="1"/>
</dbReference>
<feature type="domain" description="YjeF C-terminal" evidence="19">
    <location>
        <begin position="232"/>
        <end position="501"/>
    </location>
</feature>
<dbReference type="PROSITE" id="PS51383">
    <property type="entry name" value="YJEF_C_3"/>
    <property type="match status" value="1"/>
</dbReference>
<dbReference type="NCBIfam" id="TIGR00196">
    <property type="entry name" value="yjeF_cterm"/>
    <property type="match status" value="1"/>
</dbReference>
<feature type="binding site" evidence="17">
    <location>
        <position position="378"/>
    </location>
    <ligand>
        <name>(6S)-NADPHX</name>
        <dbReference type="ChEBI" id="CHEBI:64076"/>
    </ligand>
</feature>
<evidence type="ECO:0000313" key="22">
    <source>
        <dbReference type="Proteomes" id="UP000035661"/>
    </source>
</evidence>
<reference evidence="21 22" key="1">
    <citation type="journal article" date="2015" name="Genome Biol. Evol.">
        <title>Found and Lost: The Fates of Horizontally Acquired Genes in Arthropod-Symbiotic Spiroplasma.</title>
        <authorList>
            <person name="Lo W.S."/>
            <person name="Gasparich G.E."/>
            <person name="Kuo C.H."/>
        </authorList>
    </citation>
    <scope>NUCLEOTIDE SEQUENCE [LARGE SCALE GENOMIC DNA]</scope>
    <source>
        <strain evidence="22">TDA-040725-5</strain>
    </source>
</reference>
<evidence type="ECO:0000256" key="17">
    <source>
        <dbReference type="HAMAP-Rule" id="MF_01965"/>
    </source>
</evidence>
<keyword evidence="6 17" id="KW-0547">Nucleotide-binding</keyword>
<dbReference type="Pfam" id="PF03853">
    <property type="entry name" value="YjeF_N"/>
    <property type="match status" value="1"/>
</dbReference>
<evidence type="ECO:0000256" key="2">
    <source>
        <dbReference type="ARBA" id="ARBA00000909"/>
    </source>
</evidence>
<comment type="similarity">
    <text evidence="17">Belongs to the NnrD/CARKD family.</text>
</comment>
<dbReference type="GO" id="GO:0110051">
    <property type="term" value="P:metabolite repair"/>
    <property type="evidence" value="ECO:0007669"/>
    <property type="project" value="TreeGrafter"/>
</dbReference>
<evidence type="ECO:0000256" key="18">
    <source>
        <dbReference type="PIRNR" id="PIRNR017184"/>
    </source>
</evidence>
<evidence type="ECO:0000256" key="12">
    <source>
        <dbReference type="ARBA" id="ARBA00023239"/>
    </source>
</evidence>
<comment type="similarity">
    <text evidence="3 18">In the N-terminal section; belongs to the NnrE/AIBP family.</text>
</comment>
<comment type="similarity">
    <text evidence="4 18">In the C-terminal section; belongs to the NnrD/CARKD family.</text>
</comment>
<feature type="binding site" evidence="17">
    <location>
        <position position="329"/>
    </location>
    <ligand>
        <name>(6S)-NADPHX</name>
        <dbReference type="ChEBI" id="CHEBI:64076"/>
    </ligand>
</feature>
<sequence length="504" mass="55690">MKYVGTSKMTYQLDEYFVKTLNYAPEELMARSARGLFNNLNFTHQNFLIVSNYGNNGGDGIALAALLATFDPTKEINVYICCTQTIFADKKTPQTSYWYHQAQTHNNIKFYFSPTPVTELIAKAETIIDCMFGVGFHGELGAEVAQIINNINAAKNKFIIACDLPSGINNDEKVIKQTAVKADLTVTFLTFKTAFTNYEIIPYLGKVVVWDLEFPTPDLTVIFETLFPNHHEFWIDNLKFPPRNVISHKGDYGSVLVWAGSETYPNTGVLVANSSVNMGSGLVYLATRETELNKMSGLTPEVIPVSLDNKELLATLLKNKISACGLGPGLGVKPQTLVMLEFMLANYPGPIIFDADGIKLLNASILKRVANRAIITPHPKEFAELLSQPVNTVLKNRAQLVKDFAKKYQVIVVLKGYQTIISDGDTLYYNSTGNPYMAMGGAGDVLTGIITSLVGQNYPLLTSAYQGVYFHGLVADEIAKTKKPVLPTDIIKNIGYLFNKLLNK</sequence>
<dbReference type="InterPro" id="IPR036652">
    <property type="entry name" value="YjeF_N_dom_sf"/>
</dbReference>
<feature type="binding site" evidence="17">
    <location>
        <position position="443"/>
    </location>
    <ligand>
        <name>AMP</name>
        <dbReference type="ChEBI" id="CHEBI:456215"/>
    </ligand>
</feature>
<protein>
    <recommendedName>
        <fullName evidence="17">ADP-dependent (S)-NAD(P)H-hydrate dehydratase</fullName>
        <ecNumber evidence="17">4.2.1.136</ecNumber>
    </recommendedName>
    <alternativeName>
        <fullName evidence="17">ADP-dependent NAD(P)HX dehydratase</fullName>
    </alternativeName>
</protein>
<feature type="domain" description="YjeF N-terminal" evidence="20">
    <location>
        <begin position="10"/>
        <end position="220"/>
    </location>
</feature>
<evidence type="ECO:0000256" key="4">
    <source>
        <dbReference type="ARBA" id="ARBA00009524"/>
    </source>
</evidence>
<comment type="function">
    <text evidence="17">Catalyzes the dehydration of the S-form of NAD(P)HX at the expense of ADP, which is converted to AMP. Together with NAD(P)HX epimerase, which catalyzes the epimerization of the S- and R-forms, the enzyme allows the repair of both epimers of NAD(P)HX, a damaged form of NAD(P)H that is a result of enzymatic or heat-dependent hydration.</text>
</comment>
<evidence type="ECO:0000256" key="15">
    <source>
        <dbReference type="ARBA" id="ARBA00048238"/>
    </source>
</evidence>
<dbReference type="InterPro" id="IPR030677">
    <property type="entry name" value="Nnr"/>
</dbReference>
<keyword evidence="8 17" id="KW-0521">NADP</keyword>
<dbReference type="GO" id="GO:0052856">
    <property type="term" value="F:NAD(P)HX epimerase activity"/>
    <property type="evidence" value="ECO:0007669"/>
    <property type="project" value="UniProtKB-EC"/>
</dbReference>
<dbReference type="Gene3D" id="3.40.50.10260">
    <property type="entry name" value="YjeF N-terminal domain"/>
    <property type="match status" value="1"/>
</dbReference>
<organism evidence="21 22">
    <name type="scientific">Spiroplasma eriocheiris</name>
    <dbReference type="NCBI Taxonomy" id="315358"/>
    <lineage>
        <taxon>Bacteria</taxon>
        <taxon>Bacillati</taxon>
        <taxon>Mycoplasmatota</taxon>
        <taxon>Mollicutes</taxon>
        <taxon>Entomoplasmatales</taxon>
        <taxon>Spiroplasmataceae</taxon>
        <taxon>Spiroplasma</taxon>
    </lineage>
</organism>
<dbReference type="InterPro" id="IPR029056">
    <property type="entry name" value="Ribokinase-like"/>
</dbReference>
<dbReference type="InterPro" id="IPR004443">
    <property type="entry name" value="YjeF_N_dom"/>
</dbReference>
<keyword evidence="21" id="KW-0808">Transferase</keyword>
<comment type="subunit">
    <text evidence="17">Homotetramer.</text>
</comment>
<dbReference type="CDD" id="cd01171">
    <property type="entry name" value="YXKO-related"/>
    <property type="match status" value="1"/>
</dbReference>
<dbReference type="Gene3D" id="3.40.1190.20">
    <property type="match status" value="1"/>
</dbReference>
<evidence type="ECO:0000256" key="13">
    <source>
        <dbReference type="ARBA" id="ARBA00023268"/>
    </source>
</evidence>
<accession>A0A0H3XKB0</accession>
<keyword evidence="11 18" id="KW-0413">Isomerase</keyword>
<dbReference type="PANTHER" id="PTHR12592">
    <property type="entry name" value="ATP-DEPENDENT (S)-NAD(P)H-HYDRATE DEHYDRATASE FAMILY MEMBER"/>
    <property type="match status" value="1"/>
</dbReference>
<comment type="cofactor">
    <cofactor evidence="18">
        <name>K(+)</name>
        <dbReference type="ChEBI" id="CHEBI:29103"/>
    </cofactor>
    <text evidence="18">Binds 1 potassium ion per subunit.</text>
</comment>
<evidence type="ECO:0000256" key="7">
    <source>
        <dbReference type="ARBA" id="ARBA00022840"/>
    </source>
</evidence>
<dbReference type="PROSITE" id="PS01050">
    <property type="entry name" value="YJEF_C_2"/>
    <property type="match status" value="1"/>
</dbReference>
<dbReference type="PIRSF" id="PIRSF017184">
    <property type="entry name" value="Nnr"/>
    <property type="match status" value="1"/>
</dbReference>
<comment type="catalytic activity">
    <reaction evidence="1 18">
        <text>(6R)-NADHX = (6S)-NADHX</text>
        <dbReference type="Rhea" id="RHEA:32215"/>
        <dbReference type="ChEBI" id="CHEBI:64074"/>
        <dbReference type="ChEBI" id="CHEBI:64075"/>
        <dbReference type="EC" id="5.1.99.6"/>
    </reaction>
</comment>
<dbReference type="EMBL" id="CP011856">
    <property type="protein sequence ID" value="AKM54331.1"/>
    <property type="molecule type" value="Genomic_DNA"/>
</dbReference>
<evidence type="ECO:0000256" key="1">
    <source>
        <dbReference type="ARBA" id="ARBA00000013"/>
    </source>
</evidence>
<evidence type="ECO:0000259" key="20">
    <source>
        <dbReference type="PROSITE" id="PS51385"/>
    </source>
</evidence>
<feature type="binding site" evidence="17">
    <location>
        <begin position="415"/>
        <end position="419"/>
    </location>
    <ligand>
        <name>AMP</name>
        <dbReference type="ChEBI" id="CHEBI:456215"/>
    </ligand>
</feature>
<evidence type="ECO:0000256" key="16">
    <source>
        <dbReference type="ARBA" id="ARBA00049209"/>
    </source>
</evidence>
<dbReference type="SUPFAM" id="SSF53613">
    <property type="entry name" value="Ribokinase-like"/>
    <property type="match status" value="1"/>
</dbReference>
<evidence type="ECO:0000256" key="5">
    <source>
        <dbReference type="ARBA" id="ARBA00022723"/>
    </source>
</evidence>
<dbReference type="PANTHER" id="PTHR12592:SF0">
    <property type="entry name" value="ATP-DEPENDENT (S)-NAD(P)H-HYDRATE DEHYDRATASE"/>
    <property type="match status" value="1"/>
</dbReference>
<keyword evidence="21" id="KW-0418">Kinase</keyword>
<evidence type="ECO:0000313" key="21">
    <source>
        <dbReference type="EMBL" id="AKM54331.1"/>
    </source>
</evidence>
<dbReference type="EC" id="4.2.1.136" evidence="17"/>
<dbReference type="RefSeq" id="WP_047791545.1">
    <property type="nucleotide sequence ID" value="NZ_CP011856.1"/>
</dbReference>
<dbReference type="STRING" id="315358.SERIO_v1c07690"/>